<dbReference type="PANTHER" id="PTHR46148">
    <property type="entry name" value="CHROMO DOMAIN-CONTAINING PROTEIN"/>
    <property type="match status" value="1"/>
</dbReference>
<dbReference type="GO" id="GO:0003676">
    <property type="term" value="F:nucleic acid binding"/>
    <property type="evidence" value="ECO:0007669"/>
    <property type="project" value="InterPro"/>
</dbReference>
<dbReference type="InterPro" id="IPR036397">
    <property type="entry name" value="RNaseH_sf"/>
</dbReference>
<reference evidence="1" key="1">
    <citation type="submission" date="2019-08" db="EMBL/GenBank/DDBJ databases">
        <authorList>
            <person name="Liu F."/>
        </authorList>
    </citation>
    <scope>NUCLEOTIDE SEQUENCE [LARGE SCALE GENOMIC DNA]</scope>
    <source>
        <strain evidence="1">PA1801</strain>
        <tissue evidence="1">Leaf</tissue>
    </source>
</reference>
<protein>
    <submittedName>
        <fullName evidence="1">Retrotransposon protein, Ty3-gypsy subclass</fullName>
    </submittedName>
</protein>
<dbReference type="Gene3D" id="3.30.420.10">
    <property type="entry name" value="Ribonuclease H-like superfamily/Ribonuclease H"/>
    <property type="match status" value="1"/>
</dbReference>
<organism evidence="1 2">
    <name type="scientific">Gossypium australe</name>
    <dbReference type="NCBI Taxonomy" id="47621"/>
    <lineage>
        <taxon>Eukaryota</taxon>
        <taxon>Viridiplantae</taxon>
        <taxon>Streptophyta</taxon>
        <taxon>Embryophyta</taxon>
        <taxon>Tracheophyta</taxon>
        <taxon>Spermatophyta</taxon>
        <taxon>Magnoliopsida</taxon>
        <taxon>eudicotyledons</taxon>
        <taxon>Gunneridae</taxon>
        <taxon>Pentapetalae</taxon>
        <taxon>rosids</taxon>
        <taxon>malvids</taxon>
        <taxon>Malvales</taxon>
        <taxon>Malvaceae</taxon>
        <taxon>Malvoideae</taxon>
        <taxon>Gossypium</taxon>
    </lineage>
</organism>
<dbReference type="OrthoDB" id="996762at2759"/>
<sequence>MNDSDSQRYALLLVLEFEGSWEKYLPLVKFAYNNSFQSSIKMAPYAVLYGRKCRTPLYWTELSKRQIHGIDLVREIEEKVKKVASDRQKSYANLKRKEIKFQVSDKVFLKVSPWKKILRFGRKGKLSLHFIGSYKNRTGGISISFTNRVRKDPQCVLCVDVAPLLIRPSYIISPTEVEIRPDMTYGEEPIKILAQEVRQLRNKSIGLVKVLWQRNGVEEATWEPEEAMKNNTQTSFLVRFSRTKISKGGEL</sequence>
<comment type="caution">
    <text evidence="1">The sequence shown here is derived from an EMBL/GenBank/DDBJ whole genome shotgun (WGS) entry which is preliminary data.</text>
</comment>
<proteinExistence type="predicted"/>
<evidence type="ECO:0000313" key="1">
    <source>
        <dbReference type="EMBL" id="KAA3481063.1"/>
    </source>
</evidence>
<dbReference type="AlphaFoldDB" id="A0A5B6WI13"/>
<gene>
    <name evidence="1" type="ORF">EPI10_021459</name>
</gene>
<dbReference type="Proteomes" id="UP000325315">
    <property type="component" value="Unassembled WGS sequence"/>
</dbReference>
<accession>A0A5B6WI13</accession>
<dbReference type="PANTHER" id="PTHR46148:SF44">
    <property type="entry name" value="GAG-POL POLYPROTEIN"/>
    <property type="match status" value="1"/>
</dbReference>
<name>A0A5B6WI13_9ROSI</name>
<dbReference type="EMBL" id="SMMG02000003">
    <property type="protein sequence ID" value="KAA3481063.1"/>
    <property type="molecule type" value="Genomic_DNA"/>
</dbReference>
<keyword evidence="2" id="KW-1185">Reference proteome</keyword>
<evidence type="ECO:0000313" key="2">
    <source>
        <dbReference type="Proteomes" id="UP000325315"/>
    </source>
</evidence>